<dbReference type="EMBL" id="BX284601">
    <property type="protein sequence ID" value="CCD72998.2"/>
    <property type="molecule type" value="Genomic_DNA"/>
</dbReference>
<evidence type="ECO:0000313" key="4">
    <source>
        <dbReference type="WormBase" id="Y71G12A.2b"/>
    </source>
</evidence>
<organism evidence="2 3">
    <name type="scientific">Caenorhabditis elegans</name>
    <dbReference type="NCBI Taxonomy" id="6239"/>
    <lineage>
        <taxon>Eukaryota</taxon>
        <taxon>Metazoa</taxon>
        <taxon>Ecdysozoa</taxon>
        <taxon>Nematoda</taxon>
        <taxon>Chromadorea</taxon>
        <taxon>Rhabditida</taxon>
        <taxon>Rhabditina</taxon>
        <taxon>Rhabditomorpha</taxon>
        <taxon>Rhabditoidea</taxon>
        <taxon>Rhabditidae</taxon>
        <taxon>Peloderinae</taxon>
        <taxon>Caenorhabditis</taxon>
    </lineage>
</organism>
<dbReference type="PANTHER" id="PTHR13251">
    <property type="entry name" value="EPILEPSY HOLOPROSENCEPHALY CANDIDATE 1/TMEM1"/>
    <property type="match status" value="1"/>
</dbReference>
<dbReference type="GO" id="GO:1990071">
    <property type="term" value="C:TRAPPII protein complex"/>
    <property type="evidence" value="ECO:0000318"/>
    <property type="project" value="GO_Central"/>
</dbReference>
<evidence type="ECO:0000313" key="2">
    <source>
        <dbReference type="EMBL" id="CCD72998.2"/>
    </source>
</evidence>
<dbReference type="PANTHER" id="PTHR13251:SF3">
    <property type="entry name" value="TRAFFICKING PROTEIN PARTICLE COMPLEX SUBUNIT 10"/>
    <property type="match status" value="1"/>
</dbReference>
<accession>B1V899</accession>
<dbReference type="OrthoDB" id="10256906at2759"/>
<dbReference type="Reactome" id="R-CEL-204005">
    <property type="pathway name" value="COPII-mediated vesicle transport"/>
</dbReference>
<dbReference type="Reactome" id="R-CEL-8876198">
    <property type="pathway name" value="RAB GEFs exchange GTP for GDP on RABs"/>
</dbReference>
<dbReference type="InterPro" id="IPR056913">
    <property type="entry name" value="TRAPPC10/Trs130_N"/>
</dbReference>
<dbReference type="HOGENOM" id="CLU_010115_0_0_1"/>
<dbReference type="KEGG" id="cel:CELE_Y71G12A.2"/>
<dbReference type="GO" id="GO:0005829">
    <property type="term" value="C:cytosol"/>
    <property type="evidence" value="ECO:0007669"/>
    <property type="project" value="GOC"/>
</dbReference>
<dbReference type="OMA" id="TKVHENP"/>
<evidence type="ECO:0000313" key="3">
    <source>
        <dbReference type="Proteomes" id="UP000001940"/>
    </source>
</evidence>
<proteinExistence type="predicted"/>
<protein>
    <submittedName>
        <fullName evidence="2">Trafficking protein particle complex subunit 10</fullName>
    </submittedName>
</protein>
<keyword evidence="3" id="KW-1185">Reference proteome</keyword>
<feature type="domain" description="TRAPPC10/Trs130 N-terminal" evidence="1">
    <location>
        <begin position="17"/>
        <end position="310"/>
    </location>
</feature>
<dbReference type="GeneID" id="3564796"/>
<evidence type="ECO:0000259" key="1">
    <source>
        <dbReference type="Pfam" id="PF23036"/>
    </source>
</evidence>
<dbReference type="GO" id="GO:0006891">
    <property type="term" value="P:intra-Golgi vesicle-mediated transport"/>
    <property type="evidence" value="ECO:0000318"/>
    <property type="project" value="GO_Central"/>
</dbReference>
<dbReference type="InterPro" id="IPR045126">
    <property type="entry name" value="TRAPPC10/Trs130"/>
</dbReference>
<dbReference type="GO" id="GO:0034498">
    <property type="term" value="P:early endosome to Golgi transport"/>
    <property type="evidence" value="ECO:0000318"/>
    <property type="project" value="GO_Central"/>
</dbReference>
<dbReference type="FunCoup" id="B1V899">
    <property type="interactions" value="260"/>
</dbReference>
<reference evidence="2 3" key="1">
    <citation type="journal article" date="1998" name="Science">
        <title>Genome sequence of the nematode C. elegans: a platform for investigating biology.</title>
        <authorList>
            <consortium name="The C. elegans sequencing consortium"/>
            <person name="Sulson J.E."/>
            <person name="Waterston R."/>
        </authorList>
    </citation>
    <scope>NUCLEOTIDE SEQUENCE [LARGE SCALE GENOMIC DNA]</scope>
    <source>
        <strain evidence="2 3">Bristol N2</strain>
    </source>
</reference>
<dbReference type="Bgee" id="WBGene00022138">
    <property type="expression patterns" value="Expressed in adult organism and 3 other cell types or tissues"/>
</dbReference>
<gene>
    <name evidence="2 4" type="primary">trpp-10</name>
    <name evidence="2" type="ORF">CELE_Y71G12A.2</name>
    <name evidence="4" type="ORF">Y71G12A.2</name>
</gene>
<dbReference type="AlphaFoldDB" id="B1V899"/>
<dbReference type="InParanoid" id="B1V899"/>
<sequence length="1112" mass="126384">MDRDLLDINGLSKSFQKNSVIISHAGVDQSFSVYQHALVSYFSRNSLVWKINNKPFPHRLTFPLKFVSYEDKLCFGPQISPTEITKIAFLHVFNINVTSADDYRANVRHNVSDWFAKLNSKSDVQWIIVINTNRAKDRKTKNSIVEKIKSDFAKYPNRLFDLPDTSDQAAFVTVVQGIQQFLFQHLTLVMEIWDKSLKNQYERKKQHTWEPFAYFSSMTEYARLYWSFGAIEYAMSIFDDLEKLLHEFVLRSGEPESPKWLAQLLNTKIDDRPTLISGGFSVQRISKSEAHYLGMRNYLLCQQIIMSIHLYQQKMKSNDAAPSLRSDCAVGIMQRALITIEAVKEFNNLMNNKRDIPLTCCWTWWTVSESLSICQLLCDVSHLNVAPVILSRLHLARFDALFVLAKQLKLNPEDSETLGKWLLSIKPISLESKVLSSAIKSNEQMCTEMEKVHDVCVGSLNHANRHRFVWNITYKLFNYLRSSNSKCPLQKLSINRQMLKTLPIQASTAQMLKSLCSELLESDSTTDEMLTLIFFIVQCENGKDEKIVENLMEKMRKRAEIDGKLVDLQSISLAEIDLFNVQIDNFEAVQTTDSILEIRALIDSKIGFSLENAKIELIFSGATTSSIAQQANLSVLSLQHEKKENICRLVSEFKLKSQQSAQPIDENGPLSLKIALNAQNLAPGNNQLEFRTDISKIGCFVLEKCTISTESFKFATCDVLARRPPALYCISTPHSVTVINDSQHFYAGVMQNLEIEVEARCDIPRETLLTVEPSSPNFQFLNESFVWANNLQITLQPFDSMEKRRLHVKVWLKIDSTICESAAVQKRSILVKWMDRRYNLSLQFVPVMVINSKTSMLTTDILLEVELNRAAGPNITTVIESASLTTDPLHADSKFSESLTATPLSQFPIEGDLLSIANLIWKLPTKGSLVKHRLHLDYTVKQQDPPLKYTFDDIVELTVPDVQFEICTQVLSQQPGAQLCRATSPCHFVISIRFLKEMSCSLLVVLDADDRMWTLVERTKMVTIKDSGLGQLALTIIPVVAGYLPFPNVSIYECQLVSEAVIPGNDILFFNRSAGKQIRVLSPNNSDNNNFGKQDVVRGSNRIKKTIEKLFD</sequence>
<dbReference type="AGR" id="WB:WBGene00022138"/>
<dbReference type="Proteomes" id="UP000001940">
    <property type="component" value="Chromosome I"/>
</dbReference>
<dbReference type="PeptideAtlas" id="B1V899"/>
<dbReference type="PaxDb" id="6239-Y71G12A.2b"/>
<dbReference type="CTD" id="3564796"/>
<dbReference type="UCSC" id="Y71G12A.2b">
    <property type="organism name" value="c. elegans"/>
</dbReference>
<name>B1V899_CAEEL</name>
<dbReference type="ExpressionAtlas" id="B1V899">
    <property type="expression patterns" value="baseline and differential"/>
</dbReference>
<dbReference type="RefSeq" id="NP_001122554.2">
    <property type="nucleotide sequence ID" value="NM_001129082.4"/>
</dbReference>
<dbReference type="Pfam" id="PF23036">
    <property type="entry name" value="TRAPPC10_1st"/>
    <property type="match status" value="1"/>
</dbReference>
<dbReference type="PhylomeDB" id="B1V899"/>
<dbReference type="STRING" id="6239.Y71G12A.2b.1"/>
<dbReference type="eggNOG" id="KOG1931">
    <property type="taxonomic scope" value="Eukaryota"/>
</dbReference>
<dbReference type="WormBase" id="Y71G12A.2b">
    <property type="protein sequence ID" value="CE46794"/>
    <property type="gene ID" value="WBGene00022138"/>
    <property type="gene designation" value="trpp-10"/>
</dbReference>